<gene>
    <name evidence="3" type="ORF">D7S86_16125</name>
</gene>
<organism evidence="3 4">
    <name type="scientific">Pararobbsia silviterrae</name>
    <dbReference type="NCBI Taxonomy" id="1792498"/>
    <lineage>
        <taxon>Bacteria</taxon>
        <taxon>Pseudomonadati</taxon>
        <taxon>Pseudomonadota</taxon>
        <taxon>Betaproteobacteria</taxon>
        <taxon>Burkholderiales</taxon>
        <taxon>Burkholderiaceae</taxon>
        <taxon>Pararobbsia</taxon>
    </lineage>
</organism>
<evidence type="ECO:0000259" key="2">
    <source>
        <dbReference type="Pfam" id="PF07859"/>
    </source>
</evidence>
<keyword evidence="1 3" id="KW-0378">Hydrolase</keyword>
<dbReference type="SMR" id="A0A494XUG4"/>
<dbReference type="InterPro" id="IPR050300">
    <property type="entry name" value="GDXG_lipolytic_enzyme"/>
</dbReference>
<dbReference type="GO" id="GO:0016787">
    <property type="term" value="F:hydrolase activity"/>
    <property type="evidence" value="ECO:0007669"/>
    <property type="project" value="UniProtKB-KW"/>
</dbReference>
<dbReference type="PANTHER" id="PTHR48081">
    <property type="entry name" value="AB HYDROLASE SUPERFAMILY PROTEIN C4A8.06C"/>
    <property type="match status" value="1"/>
</dbReference>
<dbReference type="AlphaFoldDB" id="A0A494XUG4"/>
<reference evidence="3 4" key="1">
    <citation type="submission" date="2018-10" db="EMBL/GenBank/DDBJ databases">
        <title>Robbsia sp. DHC34, isolated from soil.</title>
        <authorList>
            <person name="Gao Z.-H."/>
            <person name="Qiu L.-H."/>
        </authorList>
    </citation>
    <scope>NUCLEOTIDE SEQUENCE [LARGE SCALE GENOMIC DNA]</scope>
    <source>
        <strain evidence="3 4">DHC34</strain>
    </source>
</reference>
<dbReference type="PANTHER" id="PTHR48081:SF8">
    <property type="entry name" value="ALPHA_BETA HYDROLASE FOLD-3 DOMAIN-CONTAINING PROTEIN-RELATED"/>
    <property type="match status" value="1"/>
</dbReference>
<dbReference type="OrthoDB" id="9794445at2"/>
<sequence length="343" mass="36525">MTSKLESDPRIDPRIKKFFAGMTSAPKSDVSSREALLAQEHSPEGRAAYARQVALFDTMDSEAIAPSTGLTVRTLSFTSAPDGNTVRIQYIRPDGDAVLPCIYYIHGGRMQFSSCYEGNYKTWGRMIAARGLAVAMVDFRNSVHADSAAEIGPFPAGLNDCISGLEWVHANAASLGIDPTRIVVAGESGGGNLSLAVGMKLKQTGQLGLIKGIYALCPYIAGQWPQARYPSSIENEGIVFHFGDNRATVAYGIEAFDARNSLAWPAFATSEDVAGLPPVVISVNECDALRDEGIAFYRLLLGAGVAARCRQVMGACHGIEILPVVCPDIARSTAADIADFATA</sequence>
<dbReference type="RefSeq" id="WP_121088111.1">
    <property type="nucleotide sequence ID" value="NZ_RBZU01000007.1"/>
</dbReference>
<dbReference type="SUPFAM" id="SSF53474">
    <property type="entry name" value="alpha/beta-Hydrolases"/>
    <property type="match status" value="1"/>
</dbReference>
<feature type="domain" description="Alpha/beta hydrolase fold-3" evidence="2">
    <location>
        <begin position="103"/>
        <end position="319"/>
    </location>
</feature>
<name>A0A494XUG4_9BURK</name>
<protein>
    <submittedName>
        <fullName evidence="3">Alpha/beta hydrolase</fullName>
    </submittedName>
</protein>
<proteinExistence type="predicted"/>
<dbReference type="Proteomes" id="UP000270342">
    <property type="component" value="Unassembled WGS sequence"/>
</dbReference>
<dbReference type="InterPro" id="IPR029058">
    <property type="entry name" value="AB_hydrolase_fold"/>
</dbReference>
<dbReference type="Gene3D" id="3.40.50.1820">
    <property type="entry name" value="alpha/beta hydrolase"/>
    <property type="match status" value="1"/>
</dbReference>
<dbReference type="Pfam" id="PF07859">
    <property type="entry name" value="Abhydrolase_3"/>
    <property type="match status" value="1"/>
</dbReference>
<keyword evidence="4" id="KW-1185">Reference proteome</keyword>
<evidence type="ECO:0000313" key="3">
    <source>
        <dbReference type="EMBL" id="RKP53482.1"/>
    </source>
</evidence>
<evidence type="ECO:0000313" key="4">
    <source>
        <dbReference type="Proteomes" id="UP000270342"/>
    </source>
</evidence>
<dbReference type="EMBL" id="RBZU01000007">
    <property type="protein sequence ID" value="RKP53482.1"/>
    <property type="molecule type" value="Genomic_DNA"/>
</dbReference>
<comment type="caution">
    <text evidence="3">The sequence shown here is derived from an EMBL/GenBank/DDBJ whole genome shotgun (WGS) entry which is preliminary data.</text>
</comment>
<dbReference type="InterPro" id="IPR013094">
    <property type="entry name" value="AB_hydrolase_3"/>
</dbReference>
<accession>A0A494XUG4</accession>
<evidence type="ECO:0000256" key="1">
    <source>
        <dbReference type="ARBA" id="ARBA00022801"/>
    </source>
</evidence>